<accession>A0A2P5DXB3</accession>
<name>A0A2P5DXB3_PARAD</name>
<dbReference type="OrthoDB" id="10437232at2759"/>
<evidence type="ECO:0000313" key="2">
    <source>
        <dbReference type="EMBL" id="PON77910.1"/>
    </source>
</evidence>
<sequence length="216" mass="24976">MAILKNYKNILQKLNHGYDIKDRDDTRMGKRDKEIEETKIISEEKLKRSVDNVDEGEEEIKKKLEEEEQRQFIATDIKDIKKEAGYDTSPMFSTQDVAKVFRSTGDVDKAVKISTSYFEGHIVEDNKAIYDETPIVFKGYDKLDICNIPAHLDVGENIGLKKVLTNNPHEYVEEKVAEKPMTEIGHKYMTEEDEHDELVTTKIPNQHSKEKVKKVS</sequence>
<evidence type="ECO:0000256" key="1">
    <source>
        <dbReference type="SAM" id="MobiDB-lite"/>
    </source>
</evidence>
<reference evidence="3" key="1">
    <citation type="submission" date="2016-06" db="EMBL/GenBank/DDBJ databases">
        <title>Parallel loss of symbiosis genes in relatives of nitrogen-fixing non-legume Parasponia.</title>
        <authorList>
            <person name="Van Velzen R."/>
            <person name="Holmer R."/>
            <person name="Bu F."/>
            <person name="Rutten L."/>
            <person name="Van Zeijl A."/>
            <person name="Liu W."/>
            <person name="Santuari L."/>
            <person name="Cao Q."/>
            <person name="Sharma T."/>
            <person name="Shen D."/>
            <person name="Roswanjaya Y."/>
            <person name="Wardhani T."/>
            <person name="Kalhor M.S."/>
            <person name="Jansen J."/>
            <person name="Van den Hoogen J."/>
            <person name="Gungor B."/>
            <person name="Hartog M."/>
            <person name="Hontelez J."/>
            <person name="Verver J."/>
            <person name="Yang W.-C."/>
            <person name="Schijlen E."/>
            <person name="Repin R."/>
            <person name="Schilthuizen M."/>
            <person name="Schranz E."/>
            <person name="Heidstra R."/>
            <person name="Miyata K."/>
            <person name="Fedorova E."/>
            <person name="Kohlen W."/>
            <person name="Bisseling T."/>
            <person name="Smit S."/>
            <person name="Geurts R."/>
        </authorList>
    </citation>
    <scope>NUCLEOTIDE SEQUENCE [LARGE SCALE GENOMIC DNA]</scope>
    <source>
        <strain evidence="3">cv. WU1-14</strain>
    </source>
</reference>
<proteinExistence type="predicted"/>
<dbReference type="AlphaFoldDB" id="A0A2P5DXB3"/>
<evidence type="ECO:0000313" key="3">
    <source>
        <dbReference type="Proteomes" id="UP000237105"/>
    </source>
</evidence>
<feature type="region of interest" description="Disordered" evidence="1">
    <location>
        <begin position="192"/>
        <end position="216"/>
    </location>
</feature>
<dbReference type="EMBL" id="JXTB01000011">
    <property type="protein sequence ID" value="PON77910.1"/>
    <property type="molecule type" value="Genomic_DNA"/>
</dbReference>
<comment type="caution">
    <text evidence="2">The sequence shown here is derived from an EMBL/GenBank/DDBJ whole genome shotgun (WGS) entry which is preliminary data.</text>
</comment>
<protein>
    <submittedName>
        <fullName evidence="2">Uncharacterized protein</fullName>
    </submittedName>
</protein>
<gene>
    <name evidence="2" type="ORF">PanWU01x14_022640</name>
</gene>
<dbReference type="Proteomes" id="UP000237105">
    <property type="component" value="Unassembled WGS sequence"/>
</dbReference>
<keyword evidence="3" id="KW-1185">Reference proteome</keyword>
<organism evidence="2 3">
    <name type="scientific">Parasponia andersonii</name>
    <name type="common">Sponia andersonii</name>
    <dbReference type="NCBI Taxonomy" id="3476"/>
    <lineage>
        <taxon>Eukaryota</taxon>
        <taxon>Viridiplantae</taxon>
        <taxon>Streptophyta</taxon>
        <taxon>Embryophyta</taxon>
        <taxon>Tracheophyta</taxon>
        <taxon>Spermatophyta</taxon>
        <taxon>Magnoliopsida</taxon>
        <taxon>eudicotyledons</taxon>
        <taxon>Gunneridae</taxon>
        <taxon>Pentapetalae</taxon>
        <taxon>rosids</taxon>
        <taxon>fabids</taxon>
        <taxon>Rosales</taxon>
        <taxon>Cannabaceae</taxon>
        <taxon>Parasponia</taxon>
    </lineage>
</organism>